<sequence>MTEVLDVRAVRKARRAELGTFLKSRRAKISPDDVGLPPGPRRRTPGLRREEVAQLSGIGVTWYTWLEQGRQINVSVQVLDAVARTLALDDAERGHLYRLADVPTVPSPHANTALPAEMQTILDHLTPLPAAVLSAKYDLLAFNESYAALCPGFLLGERNVARRVFLTPQCCNTYKHSWDDLRRMVAYLRGAYAKNLDDPTWQEFIEEMCTASTDFAALWARNDVAVPANRIKQIRNLAIGELEMFITSMSLPAVSGAWVQIYTPTDETQWSQLRKLLAMTPEQQHAPWEEHRRKYHSAAATG</sequence>
<keyword evidence="3" id="KW-1185">Reference proteome</keyword>
<name>A0A511M4E0_9NOCA</name>
<dbReference type="SUPFAM" id="SSF47413">
    <property type="entry name" value="lambda repressor-like DNA-binding domains"/>
    <property type="match status" value="1"/>
</dbReference>
<dbReference type="EMBL" id="BJXA01000001">
    <property type="protein sequence ID" value="GEM35514.1"/>
    <property type="molecule type" value="Genomic_DNA"/>
</dbReference>
<dbReference type="Proteomes" id="UP000321424">
    <property type="component" value="Unassembled WGS sequence"/>
</dbReference>
<evidence type="ECO:0000313" key="3">
    <source>
        <dbReference type="Proteomes" id="UP000321424"/>
    </source>
</evidence>
<dbReference type="CDD" id="cd00093">
    <property type="entry name" value="HTH_XRE"/>
    <property type="match status" value="1"/>
</dbReference>
<dbReference type="InterPro" id="IPR041413">
    <property type="entry name" value="MLTR_LBD"/>
</dbReference>
<dbReference type="SMART" id="SM00530">
    <property type="entry name" value="HTH_XRE"/>
    <property type="match status" value="1"/>
</dbReference>
<dbReference type="PANTHER" id="PTHR35010:SF2">
    <property type="entry name" value="BLL4672 PROTEIN"/>
    <property type="match status" value="1"/>
</dbReference>
<evidence type="ECO:0000313" key="2">
    <source>
        <dbReference type="EMBL" id="GEM35514.1"/>
    </source>
</evidence>
<dbReference type="AlphaFoldDB" id="A0A511M4E0"/>
<dbReference type="Pfam" id="PF13560">
    <property type="entry name" value="HTH_31"/>
    <property type="match status" value="1"/>
</dbReference>
<protein>
    <submittedName>
        <fullName evidence="2">Transcriptional regulator</fullName>
    </submittedName>
</protein>
<dbReference type="InterPro" id="IPR010982">
    <property type="entry name" value="Lambda_DNA-bd_dom_sf"/>
</dbReference>
<evidence type="ECO:0000259" key="1">
    <source>
        <dbReference type="SMART" id="SM00530"/>
    </source>
</evidence>
<dbReference type="Gene3D" id="1.10.260.40">
    <property type="entry name" value="lambda repressor-like DNA-binding domains"/>
    <property type="match status" value="1"/>
</dbReference>
<reference evidence="2 3" key="1">
    <citation type="submission" date="2019-07" db="EMBL/GenBank/DDBJ databases">
        <title>Whole genome shotgun sequence of Nocardia ninae NBRC 108245.</title>
        <authorList>
            <person name="Hosoyama A."/>
            <person name="Uohara A."/>
            <person name="Ohji S."/>
            <person name="Ichikawa N."/>
        </authorList>
    </citation>
    <scope>NUCLEOTIDE SEQUENCE [LARGE SCALE GENOMIC DNA]</scope>
    <source>
        <strain evidence="2 3">NBRC 108245</strain>
    </source>
</reference>
<comment type="caution">
    <text evidence="2">The sequence shown here is derived from an EMBL/GenBank/DDBJ whole genome shotgun (WGS) entry which is preliminary data.</text>
</comment>
<organism evidence="2 3">
    <name type="scientific">Nocardia ninae NBRC 108245</name>
    <dbReference type="NCBI Taxonomy" id="1210091"/>
    <lineage>
        <taxon>Bacteria</taxon>
        <taxon>Bacillati</taxon>
        <taxon>Actinomycetota</taxon>
        <taxon>Actinomycetes</taxon>
        <taxon>Mycobacteriales</taxon>
        <taxon>Nocardiaceae</taxon>
        <taxon>Nocardia</taxon>
    </lineage>
</organism>
<gene>
    <name evidence="2" type="ORF">NN4_00330</name>
</gene>
<dbReference type="GO" id="GO:0003677">
    <property type="term" value="F:DNA binding"/>
    <property type="evidence" value="ECO:0007669"/>
    <property type="project" value="InterPro"/>
</dbReference>
<dbReference type="RefSeq" id="WP_147127890.1">
    <property type="nucleotide sequence ID" value="NZ_BJXA01000001.1"/>
</dbReference>
<proteinExistence type="predicted"/>
<dbReference type="OrthoDB" id="3608749at2"/>
<dbReference type="PANTHER" id="PTHR35010">
    <property type="entry name" value="BLL4672 PROTEIN-RELATED"/>
    <property type="match status" value="1"/>
</dbReference>
<feature type="domain" description="HTH cro/C1-type" evidence="1">
    <location>
        <begin position="21"/>
        <end position="93"/>
    </location>
</feature>
<dbReference type="Pfam" id="PF17765">
    <property type="entry name" value="MLTR_LBD"/>
    <property type="match status" value="1"/>
</dbReference>
<accession>A0A511M4E0</accession>
<dbReference type="Gene3D" id="3.30.450.180">
    <property type="match status" value="1"/>
</dbReference>
<dbReference type="InterPro" id="IPR001387">
    <property type="entry name" value="Cro/C1-type_HTH"/>
</dbReference>